<proteinExistence type="predicted"/>
<dbReference type="Pfam" id="PF00005">
    <property type="entry name" value="ABC_tran"/>
    <property type="match status" value="1"/>
</dbReference>
<evidence type="ECO:0000256" key="1">
    <source>
        <dbReference type="ARBA" id="ARBA00022448"/>
    </source>
</evidence>
<evidence type="ECO:0000313" key="5">
    <source>
        <dbReference type="EMBL" id="MCY4725574.1"/>
    </source>
</evidence>
<dbReference type="InterPro" id="IPR017871">
    <property type="entry name" value="ABC_transporter-like_CS"/>
</dbReference>
<dbReference type="PANTHER" id="PTHR24220">
    <property type="entry name" value="IMPORT ATP-BINDING PROTEIN"/>
    <property type="match status" value="1"/>
</dbReference>
<gene>
    <name evidence="5" type="ORF">NYO98_04725</name>
</gene>
<keyword evidence="1" id="KW-0813">Transport</keyword>
<keyword evidence="2" id="KW-0547">Nucleotide-binding</keyword>
<dbReference type="InterPro" id="IPR017911">
    <property type="entry name" value="MacB-like_ATP-bd"/>
</dbReference>
<dbReference type="CDD" id="cd03255">
    <property type="entry name" value="ABC_MJ0796_LolCDE_FtsE"/>
    <property type="match status" value="1"/>
</dbReference>
<keyword evidence="3 5" id="KW-0067">ATP-binding</keyword>
<dbReference type="PROSITE" id="PS00211">
    <property type="entry name" value="ABC_TRANSPORTER_1"/>
    <property type="match status" value="1"/>
</dbReference>
<evidence type="ECO:0000256" key="3">
    <source>
        <dbReference type="ARBA" id="ARBA00022840"/>
    </source>
</evidence>
<reference evidence="5" key="1">
    <citation type="submission" date="2022-08" db="EMBL/GenBank/DDBJ databases">
        <title>Genome sequencing of Nocardioides sp. STR2.</title>
        <authorList>
            <person name="So Y."/>
        </authorList>
    </citation>
    <scope>NUCLEOTIDE SEQUENCE</scope>
    <source>
        <strain evidence="5">STR2</strain>
    </source>
</reference>
<dbReference type="InterPro" id="IPR003593">
    <property type="entry name" value="AAA+_ATPase"/>
</dbReference>
<dbReference type="EMBL" id="JAPPUX010000001">
    <property type="protein sequence ID" value="MCY4725574.1"/>
    <property type="molecule type" value="Genomic_DNA"/>
</dbReference>
<evidence type="ECO:0000259" key="4">
    <source>
        <dbReference type="PROSITE" id="PS50893"/>
    </source>
</evidence>
<dbReference type="InterPro" id="IPR027417">
    <property type="entry name" value="P-loop_NTPase"/>
</dbReference>
<feature type="domain" description="ABC transporter" evidence="4">
    <location>
        <begin position="2"/>
        <end position="234"/>
    </location>
</feature>
<evidence type="ECO:0000256" key="2">
    <source>
        <dbReference type="ARBA" id="ARBA00022741"/>
    </source>
</evidence>
<dbReference type="SUPFAM" id="SSF52540">
    <property type="entry name" value="P-loop containing nucleoside triphosphate hydrolases"/>
    <property type="match status" value="1"/>
</dbReference>
<accession>A0ABT4CBS3</accession>
<dbReference type="InterPro" id="IPR015854">
    <property type="entry name" value="ABC_transpr_LolD-like"/>
</dbReference>
<organism evidence="5 6">
    <name type="scientific">Nocardioides pini</name>
    <dbReference type="NCBI Taxonomy" id="2975053"/>
    <lineage>
        <taxon>Bacteria</taxon>
        <taxon>Bacillati</taxon>
        <taxon>Actinomycetota</taxon>
        <taxon>Actinomycetes</taxon>
        <taxon>Propionibacteriales</taxon>
        <taxon>Nocardioidaceae</taxon>
        <taxon>Nocardioides</taxon>
    </lineage>
</organism>
<dbReference type="Gene3D" id="3.40.50.300">
    <property type="entry name" value="P-loop containing nucleotide triphosphate hydrolases"/>
    <property type="match status" value="1"/>
</dbReference>
<dbReference type="InterPro" id="IPR003439">
    <property type="entry name" value="ABC_transporter-like_ATP-bd"/>
</dbReference>
<dbReference type="SMART" id="SM00382">
    <property type="entry name" value="AAA"/>
    <property type="match status" value="1"/>
</dbReference>
<dbReference type="PROSITE" id="PS50893">
    <property type="entry name" value="ABC_TRANSPORTER_2"/>
    <property type="match status" value="1"/>
</dbReference>
<dbReference type="PANTHER" id="PTHR24220:SF685">
    <property type="entry name" value="ABC TRANSPORTER RELATED"/>
    <property type="match status" value="1"/>
</dbReference>
<dbReference type="Proteomes" id="UP001074726">
    <property type="component" value="Unassembled WGS sequence"/>
</dbReference>
<comment type="caution">
    <text evidence="5">The sequence shown here is derived from an EMBL/GenBank/DDBJ whole genome shotgun (WGS) entry which is preliminary data.</text>
</comment>
<dbReference type="GO" id="GO:0005524">
    <property type="term" value="F:ATP binding"/>
    <property type="evidence" value="ECO:0007669"/>
    <property type="project" value="UniProtKB-KW"/>
</dbReference>
<protein>
    <submittedName>
        <fullName evidence="5">ABC transporter ATP-binding protein</fullName>
    </submittedName>
</protein>
<name>A0ABT4CBS3_9ACTN</name>
<sequence length="234" mass="24995">MIDLANITLTYPDGTSRITAVDDASLRVNAGTVVGLTGPSGSGKSSLLAVASTLISPDRGTVTIDGINATNLSLTELAELRRTKVGLVFQQSNLLASLTAYEQLLVMNELTTQRSRRAARAATRNRARNLLDAVGLAADADKRPAQLSGGQRQRVNIARALMHEPSVLIVDEPTSALDQERGTQIIDLLLRLTGEHATATLLVTHDQRILPRLTSTYAMVDGHLALVRDADLVA</sequence>
<dbReference type="RefSeq" id="WP_268110370.1">
    <property type="nucleotide sequence ID" value="NZ_JAPPUX010000001.1"/>
</dbReference>
<keyword evidence="6" id="KW-1185">Reference proteome</keyword>
<evidence type="ECO:0000313" key="6">
    <source>
        <dbReference type="Proteomes" id="UP001074726"/>
    </source>
</evidence>